<dbReference type="Gene3D" id="3.10.450.50">
    <property type="match status" value="1"/>
</dbReference>
<protein>
    <submittedName>
        <fullName evidence="2">Nuclear transport factor 2 family protein</fullName>
    </submittedName>
</protein>
<gene>
    <name evidence="2" type="ORF">DNU06_11420</name>
</gene>
<dbReference type="SUPFAM" id="SSF54427">
    <property type="entry name" value="NTF2-like"/>
    <property type="match status" value="1"/>
</dbReference>
<dbReference type="EMBL" id="QKSB01000006">
    <property type="protein sequence ID" value="PZE16859.1"/>
    <property type="molecule type" value="Genomic_DNA"/>
</dbReference>
<evidence type="ECO:0000259" key="1">
    <source>
        <dbReference type="Pfam" id="PF12680"/>
    </source>
</evidence>
<dbReference type="InterPro" id="IPR037401">
    <property type="entry name" value="SnoaL-like"/>
</dbReference>
<accession>A0A2W1MXJ2</accession>
<feature type="domain" description="SnoaL-like" evidence="1">
    <location>
        <begin position="11"/>
        <end position="112"/>
    </location>
</feature>
<evidence type="ECO:0000313" key="2">
    <source>
        <dbReference type="EMBL" id="PZE16859.1"/>
    </source>
</evidence>
<proteinExistence type="predicted"/>
<dbReference type="AlphaFoldDB" id="A0A2W1MXJ2"/>
<reference evidence="2 3" key="1">
    <citation type="submission" date="2018-06" db="EMBL/GenBank/DDBJ databases">
        <title>The draft genome sequence of Crocinitomix sp. SM1701.</title>
        <authorList>
            <person name="Zhang X."/>
        </authorList>
    </citation>
    <scope>NUCLEOTIDE SEQUENCE [LARGE SCALE GENOMIC DNA]</scope>
    <source>
        <strain evidence="2 3">SM1701</strain>
    </source>
</reference>
<dbReference type="Proteomes" id="UP000249248">
    <property type="component" value="Unassembled WGS sequence"/>
</dbReference>
<dbReference type="Pfam" id="PF12680">
    <property type="entry name" value="SnoaL_2"/>
    <property type="match status" value="1"/>
</dbReference>
<dbReference type="InterPro" id="IPR032710">
    <property type="entry name" value="NTF2-like_dom_sf"/>
</dbReference>
<organism evidence="2 3">
    <name type="scientific">Putridiphycobacter roseus</name>
    <dbReference type="NCBI Taxonomy" id="2219161"/>
    <lineage>
        <taxon>Bacteria</taxon>
        <taxon>Pseudomonadati</taxon>
        <taxon>Bacteroidota</taxon>
        <taxon>Flavobacteriia</taxon>
        <taxon>Flavobacteriales</taxon>
        <taxon>Crocinitomicaceae</taxon>
        <taxon>Putridiphycobacter</taxon>
    </lineage>
</organism>
<sequence length="158" mass="18103">MKMTKQADLIKQFYEGFAEKNAAKMIACYHPDVKFEDPAFGKLSSARARGMWEMLMSNKDAVQKFSFDNIQVNGDTGTANWIAEYVFGPNKRKVVNHVKANFKFKDNLIIEHKDEFSMWKWSRQALGLAGTILGWSPIIKNKVQSTANQRLDAYMQAK</sequence>
<comment type="caution">
    <text evidence="2">The sequence shown here is derived from an EMBL/GenBank/DDBJ whole genome shotgun (WGS) entry which is preliminary data.</text>
</comment>
<keyword evidence="3" id="KW-1185">Reference proteome</keyword>
<name>A0A2W1MXJ2_9FLAO</name>
<evidence type="ECO:0000313" key="3">
    <source>
        <dbReference type="Proteomes" id="UP000249248"/>
    </source>
</evidence>
<dbReference type="OrthoDB" id="391735at2"/>